<evidence type="ECO:0000256" key="1">
    <source>
        <dbReference type="PROSITE-ProRule" id="PRU00047"/>
    </source>
</evidence>
<dbReference type="GO" id="GO:0005737">
    <property type="term" value="C:cytoplasm"/>
    <property type="evidence" value="ECO:0007669"/>
    <property type="project" value="UniProtKB-ARBA"/>
</dbReference>
<dbReference type="InterPro" id="IPR001878">
    <property type="entry name" value="Znf_CCHC"/>
</dbReference>
<proteinExistence type="predicted"/>
<dbReference type="Pfam" id="PF00098">
    <property type="entry name" value="zf-CCHC"/>
    <property type="match status" value="1"/>
</dbReference>
<dbReference type="GO" id="GO:0003676">
    <property type="term" value="F:nucleic acid binding"/>
    <property type="evidence" value="ECO:0007669"/>
    <property type="project" value="InterPro"/>
</dbReference>
<evidence type="ECO:0000313" key="5">
    <source>
        <dbReference type="Proteomes" id="UP000054047"/>
    </source>
</evidence>
<dbReference type="SMART" id="SM00343">
    <property type="entry name" value="ZnF_C2HC"/>
    <property type="match status" value="2"/>
</dbReference>
<feature type="region of interest" description="Disordered" evidence="2">
    <location>
        <begin position="78"/>
        <end position="133"/>
    </location>
</feature>
<gene>
    <name evidence="4" type="ORF">ANCDUO_25616</name>
</gene>
<dbReference type="InterPro" id="IPR036875">
    <property type="entry name" value="Znf_CCHC_sf"/>
</dbReference>
<feature type="domain" description="CCHC-type" evidence="3">
    <location>
        <begin position="46"/>
        <end position="59"/>
    </location>
</feature>
<dbReference type="EMBL" id="KN778335">
    <property type="protein sequence ID" value="KIH44359.1"/>
    <property type="molecule type" value="Genomic_DNA"/>
</dbReference>
<evidence type="ECO:0000313" key="4">
    <source>
        <dbReference type="EMBL" id="KIH44359.1"/>
    </source>
</evidence>
<evidence type="ECO:0000259" key="3">
    <source>
        <dbReference type="PROSITE" id="PS50158"/>
    </source>
</evidence>
<feature type="compositionally biased region" description="Polar residues" evidence="2">
    <location>
        <begin position="89"/>
        <end position="102"/>
    </location>
</feature>
<keyword evidence="1" id="KW-0862">Zinc</keyword>
<dbReference type="PROSITE" id="PS50158">
    <property type="entry name" value="ZF_CCHC"/>
    <property type="match status" value="1"/>
</dbReference>
<evidence type="ECO:0000256" key="2">
    <source>
        <dbReference type="SAM" id="MobiDB-lite"/>
    </source>
</evidence>
<dbReference type="SUPFAM" id="SSF57756">
    <property type="entry name" value="Retrovirus zinc finger-like domains"/>
    <property type="match status" value="1"/>
</dbReference>
<keyword evidence="1" id="KW-0863">Zinc-finger</keyword>
<dbReference type="Proteomes" id="UP000054047">
    <property type="component" value="Unassembled WGS sequence"/>
</dbReference>
<protein>
    <submittedName>
        <fullName evidence="4">Zinc knuckle</fullName>
    </submittedName>
</protein>
<organism evidence="4 5">
    <name type="scientific">Ancylostoma duodenale</name>
    <dbReference type="NCBI Taxonomy" id="51022"/>
    <lineage>
        <taxon>Eukaryota</taxon>
        <taxon>Metazoa</taxon>
        <taxon>Ecdysozoa</taxon>
        <taxon>Nematoda</taxon>
        <taxon>Chromadorea</taxon>
        <taxon>Rhabditida</taxon>
        <taxon>Rhabditina</taxon>
        <taxon>Rhabditomorpha</taxon>
        <taxon>Strongyloidea</taxon>
        <taxon>Ancylostomatidae</taxon>
        <taxon>Ancylostomatinae</taxon>
        <taxon>Ancylostoma</taxon>
    </lineage>
</organism>
<keyword evidence="5" id="KW-1185">Reference proteome</keyword>
<reference evidence="4 5" key="1">
    <citation type="submission" date="2013-12" db="EMBL/GenBank/DDBJ databases">
        <title>Draft genome of the parsitic nematode Ancylostoma duodenale.</title>
        <authorList>
            <person name="Mitreva M."/>
        </authorList>
    </citation>
    <scope>NUCLEOTIDE SEQUENCE [LARGE SCALE GENOMIC DNA]</scope>
    <source>
        <strain evidence="4 5">Zhejiang</strain>
    </source>
</reference>
<dbReference type="Gene3D" id="4.10.60.10">
    <property type="entry name" value="Zinc finger, CCHC-type"/>
    <property type="match status" value="1"/>
</dbReference>
<accession>A0A0C2FCE3</accession>
<dbReference type="AlphaFoldDB" id="A0A0C2FCE3"/>
<sequence>MVESQWKTEEIIAELDANITMEEHVNGMVSKSATVPTRTDNNNNMCLNCGREGHFVKDCTTEGCRRCQDRKHNHVLCPRRMELGKHRNLPQNTSTMKTSAAPTMQKPAHAQQRTDDEKTRTTGRITQAHPIQT</sequence>
<feature type="compositionally biased region" description="Polar residues" evidence="2">
    <location>
        <begin position="122"/>
        <end position="133"/>
    </location>
</feature>
<dbReference type="OrthoDB" id="5920525at2759"/>
<dbReference type="GO" id="GO:0019899">
    <property type="term" value="F:enzyme binding"/>
    <property type="evidence" value="ECO:0007669"/>
    <property type="project" value="UniProtKB-ARBA"/>
</dbReference>
<name>A0A0C2FCE3_9BILA</name>
<keyword evidence="1" id="KW-0479">Metal-binding</keyword>
<dbReference type="GO" id="GO:0008270">
    <property type="term" value="F:zinc ion binding"/>
    <property type="evidence" value="ECO:0007669"/>
    <property type="project" value="UniProtKB-KW"/>
</dbReference>